<dbReference type="AlphaFoldDB" id="A0A2U2XCI2"/>
<dbReference type="InterPro" id="IPR000209">
    <property type="entry name" value="Peptidase_S8/S53_dom"/>
</dbReference>
<dbReference type="SUPFAM" id="SSF101898">
    <property type="entry name" value="NHL repeat"/>
    <property type="match status" value="1"/>
</dbReference>
<dbReference type="InterPro" id="IPR011043">
    <property type="entry name" value="Gal_Oxase/kelch_b-propeller"/>
</dbReference>
<dbReference type="GO" id="GO:0006508">
    <property type="term" value="P:proteolysis"/>
    <property type="evidence" value="ECO:0007669"/>
    <property type="project" value="UniProtKB-KW"/>
</dbReference>
<feature type="active site" description="Charge relay system" evidence="2">
    <location>
        <position position="671"/>
    </location>
</feature>
<organism evidence="5 6">
    <name type="scientific">Brumimicrobium oceani</name>
    <dbReference type="NCBI Taxonomy" id="2100725"/>
    <lineage>
        <taxon>Bacteria</taxon>
        <taxon>Pseudomonadati</taxon>
        <taxon>Bacteroidota</taxon>
        <taxon>Flavobacteriia</taxon>
        <taxon>Flavobacteriales</taxon>
        <taxon>Crocinitomicaceae</taxon>
        <taxon>Brumimicrobium</taxon>
    </lineage>
</organism>
<feature type="domain" description="Peptidase S8/S53" evidence="3">
    <location>
        <begin position="619"/>
        <end position="942"/>
    </location>
</feature>
<sequence>MFTPFLVFGQDQVYFSETWNQDGGESALFYKNSSTTDDAGNVYMAGSAININNNHDIIIQKFDPDGGLLWEEIFDGAANMDDFAADIFVDDNYDVFITGSSVKLAANDQDLVVLKYNSSGVFQWYSYYDNGGSPTPKDFGTSITGDNNGSVYVTGGSFEATSNSDFITISIASNNGAQLWETRYDFAALQDVAAKIKYDGNNLFVSGGSQINFNRWELATLTYNPLNGDQLYERRSQGNATQGIDEVYDLTVDNLGNVYIAGAVRNLNSGYDMSVYKLDPQLNIIWENHHDGYGADDRGKGVKVDDLGNVYVAGFVSNPNEGKNYSLLKYNSSGVLQWAREFNGQANLDDEAVQLVIASNQDIFVTGTARNNANADFQTLGYKPNGELFTQAIFEGVNGLDDMPTGIAIDLAENIVVVGKMREANGNYKDVTVKYSLIERSGIAITPSNGIGKYLNNNVIVKFDKSQLNILNIDRKAFTAGRLDEFVDINLIGQMSKLTGFNWNRLTTYKIHRNATSADSLSYTRLGDTIRLPEFWTSLIVEIPEGYDELYIADTLKSIFGIHNAQLEYIYHTNSVPNDDFYGNYQLGLYPNSIYPNADINVEGAWEILDNNATDIGSSDVKVGIHDHLIDYSHFEFGPTGTLQDSKIRGGKNYKLNTNNIVNANTLTISHGTQVAGIIGANRNNDAGIAGIAGGDFAADPLNRVGVQLYSLGIFYLNWNTPSSMVAEAMIEASLNTNTGYGFGLDISNHSYGKFETGDKTVRDALKISWKNNTINIAARGNNGADANHQNIIEFPACYYDPMVINVMASGNDGEIKDLSNGSGNWASSYGVNGSIPSPSCKVDIMAPGTNSLVSTTSNSLDASTQSTCNVPNSQNNSNYSCFDRTSASTAMVTGVAALMYSAHRPETHWRYKNKLTVEDIENIMQKTASNQNTYSINNGYGLLDAREAVNQITSPYTVRHRNFYSWEANSTNMGVLNNFNVSKFGEYGIPEGTQFSSANKFKMEWDVSYTPSNGNEIIDWWESESLQKGGASNYNIATSNVYNYEINGDYFWENYTVDIPNNTVSGTVTTFYYFMSPGAPYADFWFPCPPNEIKYSYSLHLLNPTLSTSNQEFNSNITIYPNPAESSITVTNIQDFGQKRTIQIFDAMGREMRLINFDNNTDSAKQLNIDINSMSKGIYFLRLDDGSKHIIKKFIKE</sequence>
<dbReference type="GO" id="GO:0004252">
    <property type="term" value="F:serine-type endopeptidase activity"/>
    <property type="evidence" value="ECO:0007669"/>
    <property type="project" value="UniProtKB-UniRule"/>
</dbReference>
<dbReference type="Pfam" id="PF00082">
    <property type="entry name" value="Peptidase_S8"/>
    <property type="match status" value="1"/>
</dbReference>
<dbReference type="PANTHER" id="PTHR42754:SF1">
    <property type="entry name" value="LIPOPROTEIN"/>
    <property type="match status" value="1"/>
</dbReference>
<dbReference type="RefSeq" id="WP_109359585.1">
    <property type="nucleotide sequence ID" value="NZ_QFRJ01000006.1"/>
</dbReference>
<evidence type="ECO:0000256" key="2">
    <source>
        <dbReference type="PROSITE-ProRule" id="PRU01240"/>
    </source>
</evidence>
<dbReference type="PROSITE" id="PS51892">
    <property type="entry name" value="SUBTILASE"/>
    <property type="match status" value="1"/>
</dbReference>
<keyword evidence="2" id="KW-0378">Hydrolase</keyword>
<evidence type="ECO:0000313" key="5">
    <source>
        <dbReference type="EMBL" id="PWH85504.1"/>
    </source>
</evidence>
<feature type="domain" description="Secretion system C-terminal sorting" evidence="4">
    <location>
        <begin position="1120"/>
        <end position="1196"/>
    </location>
</feature>
<dbReference type="Proteomes" id="UP000245370">
    <property type="component" value="Unassembled WGS sequence"/>
</dbReference>
<protein>
    <recommendedName>
        <fullName evidence="7">Peptidase S8/S53 domain-containing protein</fullName>
    </recommendedName>
</protein>
<evidence type="ECO:0000259" key="4">
    <source>
        <dbReference type="Pfam" id="PF18962"/>
    </source>
</evidence>
<keyword evidence="1" id="KW-0732">Signal</keyword>
<comment type="similarity">
    <text evidence="2">Belongs to the peptidase S8 family.</text>
</comment>
<proteinExistence type="inferred from homology"/>
<dbReference type="PROSITE" id="PS00137">
    <property type="entry name" value="SUBTILASE_HIS"/>
    <property type="match status" value="1"/>
</dbReference>
<dbReference type="InterPro" id="IPR026444">
    <property type="entry name" value="Secre_tail"/>
</dbReference>
<comment type="caution">
    <text evidence="5">The sequence shown here is derived from an EMBL/GenBank/DDBJ whole genome shotgun (WGS) entry which is preliminary data.</text>
</comment>
<dbReference type="PANTHER" id="PTHR42754">
    <property type="entry name" value="ENDOGLUCANASE"/>
    <property type="match status" value="1"/>
</dbReference>
<dbReference type="OrthoDB" id="1055762at2"/>
<dbReference type="EMBL" id="QFRJ01000006">
    <property type="protein sequence ID" value="PWH85504.1"/>
    <property type="molecule type" value="Genomic_DNA"/>
</dbReference>
<dbReference type="Pfam" id="PF18962">
    <property type="entry name" value="Por_Secre_tail"/>
    <property type="match status" value="1"/>
</dbReference>
<dbReference type="CDD" id="cd00306">
    <property type="entry name" value="Peptidases_S8_S53"/>
    <property type="match status" value="1"/>
</dbReference>
<accession>A0A2U2XCI2</accession>
<name>A0A2U2XCI2_9FLAO</name>
<dbReference type="InterPro" id="IPR036852">
    <property type="entry name" value="Peptidase_S8/S53_dom_sf"/>
</dbReference>
<keyword evidence="2" id="KW-0720">Serine protease</keyword>
<keyword evidence="6" id="KW-1185">Reference proteome</keyword>
<evidence type="ECO:0000313" key="6">
    <source>
        <dbReference type="Proteomes" id="UP000245370"/>
    </source>
</evidence>
<evidence type="ECO:0008006" key="7">
    <source>
        <dbReference type="Google" id="ProtNLM"/>
    </source>
</evidence>
<dbReference type="SUPFAM" id="SSF52743">
    <property type="entry name" value="Subtilisin-like"/>
    <property type="match status" value="1"/>
</dbReference>
<feature type="active site" description="Charge relay system" evidence="2">
    <location>
        <position position="627"/>
    </location>
</feature>
<gene>
    <name evidence="5" type="ORF">DIT68_09635</name>
</gene>
<dbReference type="SUPFAM" id="SSF50965">
    <property type="entry name" value="Galactose oxidase, central domain"/>
    <property type="match status" value="1"/>
</dbReference>
<reference evidence="5 6" key="1">
    <citation type="submission" date="2018-05" db="EMBL/GenBank/DDBJ databases">
        <title>Brumimicrobium oceani sp. nov., isolated from coastal sediment.</title>
        <authorList>
            <person name="Kou Y."/>
        </authorList>
    </citation>
    <scope>NUCLEOTIDE SEQUENCE [LARGE SCALE GENOMIC DNA]</scope>
    <source>
        <strain evidence="5 6">C305</strain>
    </source>
</reference>
<dbReference type="InterPro" id="IPR022398">
    <property type="entry name" value="Peptidase_S8_His-AS"/>
</dbReference>
<reference evidence="5 6" key="2">
    <citation type="submission" date="2018-05" db="EMBL/GenBank/DDBJ databases">
        <authorList>
            <person name="Lanie J.A."/>
            <person name="Ng W.-L."/>
            <person name="Kazmierczak K.M."/>
            <person name="Andrzejewski T.M."/>
            <person name="Davidsen T.M."/>
            <person name="Wayne K.J."/>
            <person name="Tettelin H."/>
            <person name="Glass J.I."/>
            <person name="Rusch D."/>
            <person name="Podicherti R."/>
            <person name="Tsui H.-C.T."/>
            <person name="Winkler M.E."/>
        </authorList>
    </citation>
    <scope>NUCLEOTIDE SEQUENCE [LARGE SCALE GENOMIC DNA]</scope>
    <source>
        <strain evidence="5 6">C305</strain>
    </source>
</reference>
<dbReference type="Gene3D" id="3.40.50.200">
    <property type="entry name" value="Peptidase S8/S53 domain"/>
    <property type="match status" value="1"/>
</dbReference>
<dbReference type="NCBIfam" id="TIGR04183">
    <property type="entry name" value="Por_Secre_tail"/>
    <property type="match status" value="1"/>
</dbReference>
<evidence type="ECO:0000256" key="1">
    <source>
        <dbReference type="ARBA" id="ARBA00022729"/>
    </source>
</evidence>
<feature type="active site" description="Charge relay system" evidence="2">
    <location>
        <position position="887"/>
    </location>
</feature>
<evidence type="ECO:0000259" key="3">
    <source>
        <dbReference type="Pfam" id="PF00082"/>
    </source>
</evidence>
<keyword evidence="2" id="KW-0645">Protease</keyword>